<gene>
    <name evidence="4" type="ORF">ANBU17_10330</name>
</gene>
<protein>
    <submittedName>
        <fullName evidence="4">Thiamine phosphate synthase</fullName>
    </submittedName>
</protein>
<feature type="domain" description="Thiamine phosphate synthase/TenI" evidence="3">
    <location>
        <begin position="7"/>
        <end position="182"/>
    </location>
</feature>
<evidence type="ECO:0000313" key="4">
    <source>
        <dbReference type="EMBL" id="GFO84686.1"/>
    </source>
</evidence>
<keyword evidence="5" id="KW-1185">Reference proteome</keyword>
<dbReference type="SUPFAM" id="SSF51391">
    <property type="entry name" value="Thiamin phosphate synthase"/>
    <property type="match status" value="1"/>
</dbReference>
<accession>A0A916Q8T5</accession>
<organism evidence="4 5">
    <name type="scientific">Anaerostipes butyraticus</name>
    <dbReference type="NCBI Taxonomy" id="645466"/>
    <lineage>
        <taxon>Bacteria</taxon>
        <taxon>Bacillati</taxon>
        <taxon>Bacillota</taxon>
        <taxon>Clostridia</taxon>
        <taxon>Lachnospirales</taxon>
        <taxon>Lachnospiraceae</taxon>
        <taxon>Anaerostipes</taxon>
    </lineage>
</organism>
<comment type="pathway">
    <text evidence="1">Cofactor biosynthesis; thiamine diphosphate biosynthesis.</text>
</comment>
<dbReference type="EMBL" id="BLYI01000026">
    <property type="protein sequence ID" value="GFO84686.1"/>
    <property type="molecule type" value="Genomic_DNA"/>
</dbReference>
<dbReference type="Proteomes" id="UP000613208">
    <property type="component" value="Unassembled WGS sequence"/>
</dbReference>
<sequence length="185" mass="20606">MEGKQIIAVTNRNLCTRPFLQVMEELAQKELKTIVLREKDLPEKEYEKLAGRCLEICQKTGADLTIHNFISAARNLGVKKIHLPYSVFLKEADTLGDFDSVSTSIHKPEEVLHAQELGADFVFAGHIFETDCKKGLAPRGLGFLKKVLENARIPVYGIGGIHENNYQQVLDAGAAGICMMSEFMK</sequence>
<reference evidence="4" key="1">
    <citation type="submission" date="2020-06" db="EMBL/GenBank/DDBJ databases">
        <title>Characterization of fructooligosaccharide metabolism and fructooligosaccharide-degrading enzymes in human commensal butyrate producers.</title>
        <authorList>
            <person name="Tanno H."/>
            <person name="Fujii T."/>
            <person name="Hirano K."/>
            <person name="Maeno S."/>
            <person name="Tonozuka T."/>
            <person name="Sakamoto M."/>
            <person name="Ohkuma M."/>
            <person name="Tochio T."/>
            <person name="Endo A."/>
        </authorList>
    </citation>
    <scope>NUCLEOTIDE SEQUENCE</scope>
    <source>
        <strain evidence="4">JCM 17466</strain>
    </source>
</reference>
<proteinExistence type="predicted"/>
<name>A0A916Q8T5_9FIRM</name>
<dbReference type="PANTHER" id="PTHR20857">
    <property type="entry name" value="THIAMINE-PHOSPHATE PYROPHOSPHORYLASE"/>
    <property type="match status" value="1"/>
</dbReference>
<dbReference type="GO" id="GO:0009228">
    <property type="term" value="P:thiamine biosynthetic process"/>
    <property type="evidence" value="ECO:0007669"/>
    <property type="project" value="UniProtKB-KW"/>
</dbReference>
<dbReference type="GO" id="GO:0004789">
    <property type="term" value="F:thiamine-phosphate diphosphorylase activity"/>
    <property type="evidence" value="ECO:0007669"/>
    <property type="project" value="TreeGrafter"/>
</dbReference>
<dbReference type="InterPro" id="IPR036206">
    <property type="entry name" value="ThiamineP_synth_sf"/>
</dbReference>
<comment type="caution">
    <text evidence="4">The sequence shown here is derived from an EMBL/GenBank/DDBJ whole genome shotgun (WGS) entry which is preliminary data.</text>
</comment>
<dbReference type="PANTHER" id="PTHR20857:SF15">
    <property type="entry name" value="THIAMINE-PHOSPHATE SYNTHASE"/>
    <property type="match status" value="1"/>
</dbReference>
<dbReference type="Gene3D" id="3.20.20.70">
    <property type="entry name" value="Aldolase class I"/>
    <property type="match status" value="1"/>
</dbReference>
<dbReference type="InterPro" id="IPR013785">
    <property type="entry name" value="Aldolase_TIM"/>
</dbReference>
<dbReference type="AlphaFoldDB" id="A0A916Q8T5"/>
<evidence type="ECO:0000256" key="2">
    <source>
        <dbReference type="ARBA" id="ARBA00022977"/>
    </source>
</evidence>
<evidence type="ECO:0000313" key="5">
    <source>
        <dbReference type="Proteomes" id="UP000613208"/>
    </source>
</evidence>
<evidence type="ECO:0000256" key="1">
    <source>
        <dbReference type="ARBA" id="ARBA00004948"/>
    </source>
</evidence>
<dbReference type="Pfam" id="PF02581">
    <property type="entry name" value="TMP-TENI"/>
    <property type="match status" value="1"/>
</dbReference>
<dbReference type="GO" id="GO:0005737">
    <property type="term" value="C:cytoplasm"/>
    <property type="evidence" value="ECO:0007669"/>
    <property type="project" value="TreeGrafter"/>
</dbReference>
<evidence type="ECO:0000259" key="3">
    <source>
        <dbReference type="Pfam" id="PF02581"/>
    </source>
</evidence>
<dbReference type="RefSeq" id="WP_201310411.1">
    <property type="nucleotide sequence ID" value="NZ_BLYI01000026.1"/>
</dbReference>
<dbReference type="CDD" id="cd00564">
    <property type="entry name" value="TMP_TenI"/>
    <property type="match status" value="1"/>
</dbReference>
<dbReference type="InterPro" id="IPR022998">
    <property type="entry name" value="ThiamineP_synth_TenI"/>
</dbReference>
<keyword evidence="2" id="KW-0784">Thiamine biosynthesis</keyword>